<keyword evidence="1" id="KW-1133">Transmembrane helix</keyword>
<dbReference type="RefSeq" id="XP_009536917.1">
    <property type="nucleotide sequence ID" value="XM_009538622.1"/>
</dbReference>
<dbReference type="EMBL" id="JH159162">
    <property type="protein sequence ID" value="EGZ07351.1"/>
    <property type="molecule type" value="Genomic_DNA"/>
</dbReference>
<feature type="transmembrane region" description="Helical" evidence="1">
    <location>
        <begin position="7"/>
        <end position="25"/>
    </location>
</feature>
<feature type="non-terminal residue" evidence="2">
    <location>
        <position position="1"/>
    </location>
</feature>
<evidence type="ECO:0000313" key="2">
    <source>
        <dbReference type="EMBL" id="EGZ07351.1"/>
    </source>
</evidence>
<reference evidence="2 3" key="1">
    <citation type="journal article" date="2006" name="Science">
        <title>Phytophthora genome sequences uncover evolutionary origins and mechanisms of pathogenesis.</title>
        <authorList>
            <person name="Tyler B.M."/>
            <person name="Tripathy S."/>
            <person name="Zhang X."/>
            <person name="Dehal P."/>
            <person name="Jiang R.H."/>
            <person name="Aerts A."/>
            <person name="Arredondo F.D."/>
            <person name="Baxter L."/>
            <person name="Bensasson D."/>
            <person name="Beynon J.L."/>
            <person name="Chapman J."/>
            <person name="Damasceno C.M."/>
            <person name="Dorrance A.E."/>
            <person name="Dou D."/>
            <person name="Dickerman A.W."/>
            <person name="Dubchak I.L."/>
            <person name="Garbelotto M."/>
            <person name="Gijzen M."/>
            <person name="Gordon S.G."/>
            <person name="Govers F."/>
            <person name="Grunwald N.J."/>
            <person name="Huang W."/>
            <person name="Ivors K.L."/>
            <person name="Jones R.W."/>
            <person name="Kamoun S."/>
            <person name="Krampis K."/>
            <person name="Lamour K.H."/>
            <person name="Lee M.K."/>
            <person name="McDonald W.H."/>
            <person name="Medina M."/>
            <person name="Meijer H.J."/>
            <person name="Nordberg E.K."/>
            <person name="Maclean D.J."/>
            <person name="Ospina-Giraldo M.D."/>
            <person name="Morris P.F."/>
            <person name="Phuntumart V."/>
            <person name="Putnam N.H."/>
            <person name="Rash S."/>
            <person name="Rose J.K."/>
            <person name="Sakihama Y."/>
            <person name="Salamov A.A."/>
            <person name="Savidor A."/>
            <person name="Scheuring C.F."/>
            <person name="Smith B.M."/>
            <person name="Sobral B.W."/>
            <person name="Terry A."/>
            <person name="Torto-Alalibo T.A."/>
            <person name="Win J."/>
            <person name="Xu Z."/>
            <person name="Zhang H."/>
            <person name="Grigoriev I.V."/>
            <person name="Rokhsar D.S."/>
            <person name="Boore J.L."/>
        </authorList>
    </citation>
    <scope>NUCLEOTIDE SEQUENCE [LARGE SCALE GENOMIC DNA]</scope>
    <source>
        <strain evidence="2 3">P6497</strain>
    </source>
</reference>
<feature type="non-terminal residue" evidence="2">
    <location>
        <position position="119"/>
    </location>
</feature>
<keyword evidence="1" id="KW-0472">Membrane</keyword>
<keyword evidence="3" id="KW-1185">Reference proteome</keyword>
<dbReference type="Proteomes" id="UP000002640">
    <property type="component" value="Unassembled WGS sequence"/>
</dbReference>
<name>G5A9S1_PHYSP</name>
<keyword evidence="1" id="KW-0812">Transmembrane</keyword>
<dbReference type="OMA" id="STHQFAF"/>
<dbReference type="AlphaFoldDB" id="G5A9S1"/>
<gene>
    <name evidence="2" type="ORF">PHYSODRAFT_410352</name>
</gene>
<dbReference type="KEGG" id="psoj:PHYSODRAFT_410352"/>
<evidence type="ECO:0000256" key="1">
    <source>
        <dbReference type="SAM" id="Phobius"/>
    </source>
</evidence>
<feature type="transmembrane region" description="Helical" evidence="1">
    <location>
        <begin position="45"/>
        <end position="67"/>
    </location>
</feature>
<sequence>LILLNYVEVVIPLVFTIYLIVTYQLPNRDYYAVFDGMDGAQLVQTLQNVMFYCSLQLASLLLLIYMLRRMLGLPPTRQLAFVLEKQFHWVQTSLVFCVFYNVQASLKHCGYDYSFRFAY</sequence>
<protein>
    <submittedName>
        <fullName evidence="2">Uncharacterized protein</fullName>
    </submittedName>
</protein>
<dbReference type="GeneID" id="20651656"/>
<accession>G5A9S1</accession>
<proteinExistence type="predicted"/>
<dbReference type="InParanoid" id="G5A9S1"/>
<organism evidence="2 3">
    <name type="scientific">Phytophthora sojae (strain P6497)</name>
    <name type="common">Soybean stem and root rot agent</name>
    <name type="synonym">Phytophthora megasperma f. sp. glycines</name>
    <dbReference type="NCBI Taxonomy" id="1094619"/>
    <lineage>
        <taxon>Eukaryota</taxon>
        <taxon>Sar</taxon>
        <taxon>Stramenopiles</taxon>
        <taxon>Oomycota</taxon>
        <taxon>Peronosporomycetes</taxon>
        <taxon>Peronosporales</taxon>
        <taxon>Peronosporaceae</taxon>
        <taxon>Phytophthora</taxon>
    </lineage>
</organism>
<evidence type="ECO:0000313" key="3">
    <source>
        <dbReference type="Proteomes" id="UP000002640"/>
    </source>
</evidence>